<protein>
    <submittedName>
        <fullName evidence="2">Uncharacterized protein</fullName>
    </submittedName>
</protein>
<feature type="transmembrane region" description="Helical" evidence="1">
    <location>
        <begin position="59"/>
        <end position="81"/>
    </location>
</feature>
<evidence type="ECO:0000313" key="3">
    <source>
        <dbReference type="Proteomes" id="UP000093104"/>
    </source>
</evidence>
<keyword evidence="1" id="KW-1133">Transmembrane helix</keyword>
<organism evidence="2 3">
    <name type="scientific">Pseudomonas syringae</name>
    <dbReference type="NCBI Taxonomy" id="317"/>
    <lineage>
        <taxon>Bacteria</taxon>
        <taxon>Pseudomonadati</taxon>
        <taxon>Pseudomonadota</taxon>
        <taxon>Gammaproteobacteria</taxon>
        <taxon>Pseudomonadales</taxon>
        <taxon>Pseudomonadaceae</taxon>
        <taxon>Pseudomonas</taxon>
    </lineage>
</organism>
<proteinExistence type="predicted"/>
<keyword evidence="1" id="KW-0812">Transmembrane</keyword>
<dbReference type="EMBL" id="LGSI01000012">
    <property type="protein sequence ID" value="OCR26544.1"/>
    <property type="molecule type" value="Genomic_DNA"/>
</dbReference>
<sequence>MSDHVPYFYEFQLLQMFWGQPYSQSDWQFLAVPIATALWIFNVSVILSFVLFLSGSRRVLYLVFAQVPFRLVGMIVLGTAVVASKTITGKVVLILVMVFFVVAEMMRLISLMSTHKSQV</sequence>
<evidence type="ECO:0000313" key="2">
    <source>
        <dbReference type="EMBL" id="OCR26544.1"/>
    </source>
</evidence>
<dbReference type="RefSeq" id="WP_065831852.1">
    <property type="nucleotide sequence ID" value="NZ_LGSI01000012.1"/>
</dbReference>
<dbReference type="OrthoDB" id="6922075at2"/>
<dbReference type="AlphaFoldDB" id="A0A1C7Z906"/>
<comment type="caution">
    <text evidence="2">The sequence shown here is derived from an EMBL/GenBank/DDBJ whole genome shotgun (WGS) entry which is preliminary data.</text>
</comment>
<reference evidence="2 3" key="1">
    <citation type="submission" date="2015-07" db="EMBL/GenBank/DDBJ databases">
        <title>Draft genome sequence of a diazotrophic, plant growth-promoting rhizobacterium of the Pseudomonas syringae complex.</title>
        <authorList>
            <person name="Patten C.L."/>
            <person name="Jeong H."/>
        </authorList>
    </citation>
    <scope>NUCLEOTIDE SEQUENCE [LARGE SCALE GENOMIC DNA]</scope>
    <source>
        <strain evidence="2 3">GR12-2</strain>
    </source>
</reference>
<dbReference type="Proteomes" id="UP000093104">
    <property type="component" value="Unassembled WGS sequence"/>
</dbReference>
<keyword evidence="1" id="KW-0472">Membrane</keyword>
<gene>
    <name evidence="2" type="ORF">AFK24_03170</name>
</gene>
<feature type="transmembrane region" description="Helical" evidence="1">
    <location>
        <begin position="87"/>
        <end position="109"/>
    </location>
</feature>
<name>A0A1C7Z906_PSESX</name>
<accession>A0A1C7Z906</accession>
<feature type="transmembrane region" description="Helical" evidence="1">
    <location>
        <begin position="27"/>
        <end position="52"/>
    </location>
</feature>
<evidence type="ECO:0000256" key="1">
    <source>
        <dbReference type="SAM" id="Phobius"/>
    </source>
</evidence>